<evidence type="ECO:0000313" key="2">
    <source>
        <dbReference type="EMBL" id="KAJ5177129.1"/>
    </source>
</evidence>
<dbReference type="PANTHER" id="PTHR45458">
    <property type="entry name" value="SHORT-CHAIN DEHYDROGENASE/REDUCTASE SDR"/>
    <property type="match status" value="1"/>
</dbReference>
<dbReference type="OrthoDB" id="9876299at2759"/>
<accession>A0A9W9IGH4</accession>
<keyword evidence="3" id="KW-1185">Reference proteome</keyword>
<dbReference type="EMBL" id="JAPQKN010000001">
    <property type="protein sequence ID" value="KAJ5177129.1"/>
    <property type="molecule type" value="Genomic_DNA"/>
</dbReference>
<comment type="caution">
    <text evidence="2">The sequence shown here is derived from an EMBL/GenBank/DDBJ whole genome shotgun (WGS) entry which is preliminary data.</text>
</comment>
<name>A0A9W9IGH4_9EURO</name>
<dbReference type="GO" id="GO:0016616">
    <property type="term" value="F:oxidoreductase activity, acting on the CH-OH group of donors, NAD or NADP as acceptor"/>
    <property type="evidence" value="ECO:0007669"/>
    <property type="project" value="TreeGrafter"/>
</dbReference>
<dbReference type="InterPro" id="IPR052184">
    <property type="entry name" value="SDR_enzymes"/>
</dbReference>
<dbReference type="Gene3D" id="3.40.50.720">
    <property type="entry name" value="NAD(P)-binding Rossmann-like Domain"/>
    <property type="match status" value="1"/>
</dbReference>
<proteinExistence type="predicted"/>
<dbReference type="GeneID" id="81424307"/>
<organism evidence="2 3">
    <name type="scientific">Penicillium canariense</name>
    <dbReference type="NCBI Taxonomy" id="189055"/>
    <lineage>
        <taxon>Eukaryota</taxon>
        <taxon>Fungi</taxon>
        <taxon>Dikarya</taxon>
        <taxon>Ascomycota</taxon>
        <taxon>Pezizomycotina</taxon>
        <taxon>Eurotiomycetes</taxon>
        <taxon>Eurotiomycetidae</taxon>
        <taxon>Eurotiales</taxon>
        <taxon>Aspergillaceae</taxon>
        <taxon>Penicillium</taxon>
    </lineage>
</organism>
<evidence type="ECO:0000313" key="3">
    <source>
        <dbReference type="Proteomes" id="UP001149163"/>
    </source>
</evidence>
<reference evidence="2" key="2">
    <citation type="journal article" date="2023" name="IMA Fungus">
        <title>Comparative genomic study of the Penicillium genus elucidates a diverse pangenome and 15 lateral gene transfer events.</title>
        <authorList>
            <person name="Petersen C."/>
            <person name="Sorensen T."/>
            <person name="Nielsen M.R."/>
            <person name="Sondergaard T.E."/>
            <person name="Sorensen J.L."/>
            <person name="Fitzpatrick D.A."/>
            <person name="Frisvad J.C."/>
            <person name="Nielsen K.L."/>
        </authorList>
    </citation>
    <scope>NUCLEOTIDE SEQUENCE</scope>
    <source>
        <strain evidence="2">IBT 26290</strain>
    </source>
</reference>
<protein>
    <submittedName>
        <fullName evidence="2">Uncharacterized protein</fullName>
    </submittedName>
</protein>
<dbReference type="PRINTS" id="PR00081">
    <property type="entry name" value="GDHRDH"/>
</dbReference>
<evidence type="ECO:0000256" key="1">
    <source>
        <dbReference type="ARBA" id="ARBA00022857"/>
    </source>
</evidence>
<reference evidence="2" key="1">
    <citation type="submission" date="2022-11" db="EMBL/GenBank/DDBJ databases">
        <authorList>
            <person name="Petersen C."/>
        </authorList>
    </citation>
    <scope>NUCLEOTIDE SEQUENCE</scope>
    <source>
        <strain evidence="2">IBT 26290</strain>
    </source>
</reference>
<dbReference type="RefSeq" id="XP_056548737.1">
    <property type="nucleotide sequence ID" value="XM_056685131.1"/>
</dbReference>
<dbReference type="InterPro" id="IPR020904">
    <property type="entry name" value="Sc_DH/Rdtase_CS"/>
</dbReference>
<keyword evidence="1" id="KW-0521">NADP</keyword>
<dbReference type="InterPro" id="IPR036291">
    <property type="entry name" value="NAD(P)-bd_dom_sf"/>
</dbReference>
<dbReference type="AlphaFoldDB" id="A0A9W9IGH4"/>
<gene>
    <name evidence="2" type="ORF">N7482_003006</name>
</gene>
<dbReference type="InterPro" id="IPR002347">
    <property type="entry name" value="SDR_fam"/>
</dbReference>
<dbReference type="PANTHER" id="PTHR45458:SF1">
    <property type="entry name" value="SHORT CHAIN DEHYDROGENASE"/>
    <property type="match status" value="1"/>
</dbReference>
<dbReference type="Pfam" id="PF00106">
    <property type="entry name" value="adh_short"/>
    <property type="match status" value="1"/>
</dbReference>
<dbReference type="PROSITE" id="PS00061">
    <property type="entry name" value="ADH_SHORT"/>
    <property type="match status" value="1"/>
</dbReference>
<dbReference type="Proteomes" id="UP001149163">
    <property type="component" value="Unassembled WGS sequence"/>
</dbReference>
<dbReference type="SUPFAM" id="SSF51735">
    <property type="entry name" value="NAD(P)-binding Rossmann-fold domains"/>
    <property type="match status" value="1"/>
</dbReference>
<dbReference type="CDD" id="cd05325">
    <property type="entry name" value="carb_red_sniffer_like_SDR_c"/>
    <property type="match status" value="1"/>
</dbReference>
<sequence length="249" mass="27079">MTDAWVVVGASRGIGLEFVRQLLKDGQHVIAGVRDIVAAGQLSDLIAHHPTPNRCLIHECDITNEGSIQGFVDRVEDAVQRGLRVRNIILNAGILKYPNRATGISFSDFALHLHTNTIGPIICAQKLVNLDSESPPSKVVFISSDSGSATMFRGHEDGFGAYGASKAALNQMLRHMAAELGRKGGKWGNICILAMHPGEVQTDMANIDVDWEVEGSIQPAESVTGMLKVIGEKNESGSFWCWDGRRHPW</sequence>